<dbReference type="GO" id="GO:0008270">
    <property type="term" value="F:zinc ion binding"/>
    <property type="evidence" value="ECO:0007669"/>
    <property type="project" value="UniProtKB-KW"/>
</dbReference>
<dbReference type="PANTHER" id="PTHR21330:SF1">
    <property type="entry name" value="E3 SUMO-PROTEIN LIGASE NSE2"/>
    <property type="match status" value="1"/>
</dbReference>
<comment type="pathway">
    <text evidence="2">Protein modification; protein sumoylation.</text>
</comment>
<dbReference type="PROSITE" id="PS51044">
    <property type="entry name" value="ZF_SP_RING"/>
    <property type="match status" value="1"/>
</dbReference>
<evidence type="ECO:0000256" key="9">
    <source>
        <dbReference type="ARBA" id="ARBA00023242"/>
    </source>
</evidence>
<keyword evidence="5" id="KW-0479">Metal-binding</keyword>
<dbReference type="CDD" id="cd16651">
    <property type="entry name" value="SPL-RING_NSE2"/>
    <property type="match status" value="1"/>
</dbReference>
<evidence type="ECO:0000259" key="12">
    <source>
        <dbReference type="PROSITE" id="PS51044"/>
    </source>
</evidence>
<dbReference type="SUPFAM" id="SSF57850">
    <property type="entry name" value="RING/U-box"/>
    <property type="match status" value="1"/>
</dbReference>
<evidence type="ECO:0000313" key="14">
    <source>
        <dbReference type="Proteomes" id="UP001194746"/>
    </source>
</evidence>
<gene>
    <name evidence="13" type="primary">ABD1_1</name>
    <name evidence="13" type="ORF">FE257_007312</name>
</gene>
<feature type="compositionally biased region" description="Acidic residues" evidence="11">
    <location>
        <begin position="428"/>
        <end position="445"/>
    </location>
</feature>
<keyword evidence="8" id="KW-0862">Zinc</keyword>
<keyword evidence="7" id="KW-0833">Ubl conjugation pathway</keyword>
<feature type="compositionally biased region" description="Acidic residues" evidence="11">
    <location>
        <begin position="185"/>
        <end position="208"/>
    </location>
</feature>
<feature type="region of interest" description="Disordered" evidence="11">
    <location>
        <begin position="264"/>
        <end position="305"/>
    </location>
</feature>
<feature type="compositionally biased region" description="Low complexity" evidence="11">
    <location>
        <begin position="1"/>
        <end position="16"/>
    </location>
</feature>
<feature type="compositionally biased region" description="Low complexity" evidence="11">
    <location>
        <begin position="268"/>
        <end position="280"/>
    </location>
</feature>
<feature type="compositionally biased region" description="Acidic residues" evidence="11">
    <location>
        <begin position="95"/>
        <end position="114"/>
    </location>
</feature>
<evidence type="ECO:0000256" key="2">
    <source>
        <dbReference type="ARBA" id="ARBA00004718"/>
    </source>
</evidence>
<dbReference type="GO" id="GO:0005634">
    <property type="term" value="C:nucleus"/>
    <property type="evidence" value="ECO:0007669"/>
    <property type="project" value="UniProtKB-SubCell"/>
</dbReference>
<feature type="region of interest" description="Disordered" evidence="11">
    <location>
        <begin position="399"/>
        <end position="473"/>
    </location>
</feature>
<dbReference type="InterPro" id="IPR004181">
    <property type="entry name" value="Znf_MIZ"/>
</dbReference>
<dbReference type="GO" id="GO:0061665">
    <property type="term" value="F:SUMO ligase activity"/>
    <property type="evidence" value="ECO:0007669"/>
    <property type="project" value="TreeGrafter"/>
</dbReference>
<comment type="subcellular location">
    <subcellularLocation>
        <location evidence="1">Nucleus</location>
    </subcellularLocation>
</comment>
<keyword evidence="13" id="KW-0489">Methyltransferase</keyword>
<dbReference type="PANTHER" id="PTHR21330">
    <property type="entry name" value="E3 SUMO-PROTEIN LIGASE NSE2"/>
    <property type="match status" value="1"/>
</dbReference>
<evidence type="ECO:0000256" key="7">
    <source>
        <dbReference type="ARBA" id="ARBA00022786"/>
    </source>
</evidence>
<evidence type="ECO:0000256" key="1">
    <source>
        <dbReference type="ARBA" id="ARBA00004123"/>
    </source>
</evidence>
<dbReference type="GO" id="GO:0030915">
    <property type="term" value="C:Smc5-Smc6 complex"/>
    <property type="evidence" value="ECO:0007669"/>
    <property type="project" value="InterPro"/>
</dbReference>
<feature type="region of interest" description="Disordered" evidence="11">
    <location>
        <begin position="1"/>
        <end position="31"/>
    </location>
</feature>
<evidence type="ECO:0000256" key="8">
    <source>
        <dbReference type="ARBA" id="ARBA00022833"/>
    </source>
</evidence>
<evidence type="ECO:0000256" key="11">
    <source>
        <dbReference type="SAM" id="MobiDB-lite"/>
    </source>
</evidence>
<dbReference type="EMBL" id="VCAU01000036">
    <property type="protein sequence ID" value="KAF9889411.1"/>
    <property type="molecule type" value="Genomic_DNA"/>
</dbReference>
<feature type="compositionally biased region" description="Pro residues" evidence="11">
    <location>
        <begin position="18"/>
        <end position="28"/>
    </location>
</feature>
<evidence type="ECO:0000256" key="4">
    <source>
        <dbReference type="ARBA" id="ARBA00022679"/>
    </source>
</evidence>
<dbReference type="AlphaFoldDB" id="A0AAD4CMY0"/>
<dbReference type="GO" id="GO:0032259">
    <property type="term" value="P:methylation"/>
    <property type="evidence" value="ECO:0007669"/>
    <property type="project" value="UniProtKB-KW"/>
</dbReference>
<evidence type="ECO:0000313" key="13">
    <source>
        <dbReference type="EMBL" id="KAF9889411.1"/>
    </source>
</evidence>
<dbReference type="InterPro" id="IPR013083">
    <property type="entry name" value="Znf_RING/FYVE/PHD"/>
</dbReference>
<feature type="compositionally biased region" description="Polar residues" evidence="11">
    <location>
        <begin position="286"/>
        <end position="298"/>
    </location>
</feature>
<organism evidence="13 14">
    <name type="scientific">Aspergillus nanangensis</name>
    <dbReference type="NCBI Taxonomy" id="2582783"/>
    <lineage>
        <taxon>Eukaryota</taxon>
        <taxon>Fungi</taxon>
        <taxon>Dikarya</taxon>
        <taxon>Ascomycota</taxon>
        <taxon>Pezizomycotina</taxon>
        <taxon>Eurotiomycetes</taxon>
        <taxon>Eurotiomycetidae</taxon>
        <taxon>Eurotiales</taxon>
        <taxon>Aspergillaceae</taxon>
        <taxon>Aspergillus</taxon>
        <taxon>Aspergillus subgen. Circumdati</taxon>
    </lineage>
</organism>
<sequence length="473" mass="52943">MPSSASQSRRPSARSQTPPLPPYEPPIAPLNAAGHAKLVTLLKSQSLRQLKTHLQHAEEKLTDSAGEINEHLTNAQVRYQKEKERKRNKAQPQEQDADAEIGEVEENDAGDPDEEHDRFIQLQEQVVTITSQLDEAIRRTIDSEVKVDELSAMVTTFETEAEQASSRASTGQRRRTLRARNRGGDEDEDEDGDEDENSETTPETEDIDPPSRKLDESIQTSNERWSRIYSTNNAYVGFYRMIHEAQHPGDDIPPLPHASTWFSHLEDQSSTSSSPSTSQPERPSGRTRQQQRNRSASPADSDDIAIERERISHKCPLTLLPFQDPVTSTKCPHSFERDAIESMIRQSPTTVAAPPGSRTKRVRSVKCPVCSEVLTAGDLRSDPVLMRRVRRAEATLRREAEEDELDTEGEQRRRRSRTQRSGITLASDGEEEGDDDDGMEVDSDEVAPAGRSPAPDPVRIKRERFMSTPGGGQ</sequence>
<feature type="domain" description="SP-RING-type" evidence="12">
    <location>
        <begin position="300"/>
        <end position="394"/>
    </location>
</feature>
<feature type="region of interest" description="Disordered" evidence="11">
    <location>
        <begin position="158"/>
        <end position="220"/>
    </location>
</feature>
<evidence type="ECO:0000256" key="3">
    <source>
        <dbReference type="ARBA" id="ARBA00008212"/>
    </source>
</evidence>
<evidence type="ECO:0000256" key="5">
    <source>
        <dbReference type="ARBA" id="ARBA00022723"/>
    </source>
</evidence>
<accession>A0AAD4CMY0</accession>
<comment type="caution">
    <text evidence="13">The sequence shown here is derived from an EMBL/GenBank/DDBJ whole genome shotgun (WGS) entry which is preliminary data.</text>
</comment>
<dbReference type="GO" id="GO:0016925">
    <property type="term" value="P:protein sumoylation"/>
    <property type="evidence" value="ECO:0007669"/>
    <property type="project" value="TreeGrafter"/>
</dbReference>
<dbReference type="GO" id="GO:0000724">
    <property type="term" value="P:double-strand break repair via homologous recombination"/>
    <property type="evidence" value="ECO:0007669"/>
    <property type="project" value="InterPro"/>
</dbReference>
<reference evidence="13" key="1">
    <citation type="journal article" date="2019" name="Beilstein J. Org. Chem.">
        <title>Nanangenines: drimane sesquiterpenoids as the dominant metabolite cohort of a novel Australian fungus, Aspergillus nanangensis.</title>
        <authorList>
            <person name="Lacey H.J."/>
            <person name="Gilchrist C.L.M."/>
            <person name="Crombie A."/>
            <person name="Kalaitzis J.A."/>
            <person name="Vuong D."/>
            <person name="Rutledge P.J."/>
            <person name="Turner P."/>
            <person name="Pitt J.I."/>
            <person name="Lacey E."/>
            <person name="Chooi Y.H."/>
            <person name="Piggott A.M."/>
        </authorList>
    </citation>
    <scope>NUCLEOTIDE SEQUENCE</scope>
    <source>
        <strain evidence="13">MST-FP2251</strain>
    </source>
</reference>
<feature type="compositionally biased region" description="Basic residues" evidence="11">
    <location>
        <begin position="172"/>
        <end position="181"/>
    </location>
</feature>
<keyword evidence="9" id="KW-0539">Nucleus</keyword>
<comment type="similarity">
    <text evidence="3">Belongs to the NSE2 family.</text>
</comment>
<keyword evidence="14" id="KW-1185">Reference proteome</keyword>
<keyword evidence="4" id="KW-0808">Transferase</keyword>
<dbReference type="Proteomes" id="UP001194746">
    <property type="component" value="Unassembled WGS sequence"/>
</dbReference>
<keyword evidence="6 10" id="KW-0863">Zinc-finger</keyword>
<dbReference type="Gene3D" id="3.30.40.10">
    <property type="entry name" value="Zinc/RING finger domain, C3HC4 (zinc finger)"/>
    <property type="match status" value="1"/>
</dbReference>
<proteinExistence type="inferred from homology"/>
<feature type="compositionally biased region" description="Polar residues" evidence="11">
    <location>
        <begin position="158"/>
        <end position="171"/>
    </location>
</feature>
<protein>
    <submittedName>
        <fullName evidence="13">mRNA cap guanine-N7 methyltransferase</fullName>
    </submittedName>
</protein>
<dbReference type="InterPro" id="IPR026846">
    <property type="entry name" value="Nse2(Mms21)"/>
</dbReference>
<feature type="region of interest" description="Disordered" evidence="11">
    <location>
        <begin position="78"/>
        <end position="118"/>
    </location>
</feature>
<dbReference type="Pfam" id="PF11789">
    <property type="entry name" value="zf-Nse"/>
    <property type="match status" value="1"/>
</dbReference>
<dbReference type="GO" id="GO:0008168">
    <property type="term" value="F:methyltransferase activity"/>
    <property type="evidence" value="ECO:0007669"/>
    <property type="project" value="UniProtKB-KW"/>
</dbReference>
<evidence type="ECO:0000256" key="10">
    <source>
        <dbReference type="PROSITE-ProRule" id="PRU00452"/>
    </source>
</evidence>
<reference evidence="13" key="2">
    <citation type="submission" date="2020-02" db="EMBL/GenBank/DDBJ databases">
        <authorList>
            <person name="Gilchrist C.L.M."/>
            <person name="Chooi Y.-H."/>
        </authorList>
    </citation>
    <scope>NUCLEOTIDE SEQUENCE</scope>
    <source>
        <strain evidence="13">MST-FP2251</strain>
    </source>
</reference>
<evidence type="ECO:0000256" key="6">
    <source>
        <dbReference type="ARBA" id="ARBA00022771"/>
    </source>
</evidence>
<name>A0AAD4CMY0_ASPNN</name>